<protein>
    <submittedName>
        <fullName evidence="2">Uncharacterized protein</fullName>
    </submittedName>
</protein>
<evidence type="ECO:0000313" key="2">
    <source>
        <dbReference type="EMBL" id="MCV3728585.1"/>
    </source>
</evidence>
<feature type="transmembrane region" description="Helical" evidence="1">
    <location>
        <begin position="41"/>
        <end position="65"/>
    </location>
</feature>
<sequence>MKHNDKFVSDEIATDDILLDLQNHENKIKRKRQSLRWWQKMIIVLSLIVGCCLCITLLVALVVHLQTGALF</sequence>
<keyword evidence="1" id="KW-1133">Transmembrane helix</keyword>
<accession>A0ABT3BMV7</accession>
<organism evidence="2 3">
    <name type="scientific">Ureaplasma miroungigenitalium</name>
    <dbReference type="NCBI Taxonomy" id="1042321"/>
    <lineage>
        <taxon>Bacteria</taxon>
        <taxon>Bacillati</taxon>
        <taxon>Mycoplasmatota</taxon>
        <taxon>Mycoplasmoidales</taxon>
        <taxon>Mycoplasmoidaceae</taxon>
        <taxon>Ureaplasma</taxon>
    </lineage>
</organism>
<dbReference type="EMBL" id="JAOXHL010000002">
    <property type="protein sequence ID" value="MCV3728585.1"/>
    <property type="molecule type" value="Genomic_DNA"/>
</dbReference>
<evidence type="ECO:0000256" key="1">
    <source>
        <dbReference type="SAM" id="Phobius"/>
    </source>
</evidence>
<proteinExistence type="predicted"/>
<evidence type="ECO:0000313" key="3">
    <source>
        <dbReference type="Proteomes" id="UP001208245"/>
    </source>
</evidence>
<keyword evidence="1" id="KW-0812">Transmembrane</keyword>
<dbReference type="RefSeq" id="WP_263821899.1">
    <property type="nucleotide sequence ID" value="NZ_JAOXHK010000004.1"/>
</dbReference>
<name>A0ABT3BMV7_9BACT</name>
<dbReference type="Proteomes" id="UP001208245">
    <property type="component" value="Unassembled WGS sequence"/>
</dbReference>
<keyword evidence="1" id="KW-0472">Membrane</keyword>
<keyword evidence="3" id="KW-1185">Reference proteome</keyword>
<comment type="caution">
    <text evidence="2">The sequence shown here is derived from an EMBL/GenBank/DDBJ whole genome shotgun (WGS) entry which is preliminary data.</text>
</comment>
<gene>
    <name evidence="2" type="ORF">OF376_02250</name>
</gene>
<reference evidence="2 3" key="1">
    <citation type="journal article" date="2020" name="Int. J. Syst. Evol. Microbiol.">
        <title>Ureaplasma miroungigenitalium sp. nov. isolated from northern elephant seals (Mirounga angustirostris) and Ureaplasma zalophigenitalium sp. nov. isolated from California sea lions (Zalophus californianus).</title>
        <authorList>
            <person name="Volokhov D.V."/>
            <person name="Gulland F.M."/>
            <person name="Gao Y."/>
            <person name="Chizhikov V.E."/>
        </authorList>
    </citation>
    <scope>NUCLEOTIDE SEQUENCE [LARGE SCALE GENOMIC DNA]</scope>
    <source>
        <strain evidence="2 3">ES3182-GEN</strain>
    </source>
</reference>